<evidence type="ECO:0000313" key="2">
    <source>
        <dbReference type="Proteomes" id="UP000275078"/>
    </source>
</evidence>
<organism evidence="1 2">
    <name type="scientific">Ascobolus immersus RN42</name>
    <dbReference type="NCBI Taxonomy" id="1160509"/>
    <lineage>
        <taxon>Eukaryota</taxon>
        <taxon>Fungi</taxon>
        <taxon>Dikarya</taxon>
        <taxon>Ascomycota</taxon>
        <taxon>Pezizomycotina</taxon>
        <taxon>Pezizomycetes</taxon>
        <taxon>Pezizales</taxon>
        <taxon>Ascobolaceae</taxon>
        <taxon>Ascobolus</taxon>
    </lineage>
</organism>
<dbReference type="AlphaFoldDB" id="A0A3N4I8K1"/>
<keyword evidence="2" id="KW-1185">Reference proteome</keyword>
<dbReference type="Proteomes" id="UP000275078">
    <property type="component" value="Unassembled WGS sequence"/>
</dbReference>
<name>A0A3N4I8K1_ASCIM</name>
<sequence>MSASPEHAPVFVPASVLPSSIHSDRQEMIQHVVWIIMNAPGSIMPDGKCCFDCFEEGTEGYAQVLTIHSCEYRTAFSSLLSTQNDNMQPAAKEICDIFMELKEKIPKEPGKVSEKMSEKKQYWGGFHGIPVFLTSSGDIQKFNRINISVARA</sequence>
<accession>A0A3N4I8K1</accession>
<reference evidence="1 2" key="1">
    <citation type="journal article" date="2018" name="Nat. Ecol. Evol.">
        <title>Pezizomycetes genomes reveal the molecular basis of ectomycorrhizal truffle lifestyle.</title>
        <authorList>
            <person name="Murat C."/>
            <person name="Payen T."/>
            <person name="Noel B."/>
            <person name="Kuo A."/>
            <person name="Morin E."/>
            <person name="Chen J."/>
            <person name="Kohler A."/>
            <person name="Krizsan K."/>
            <person name="Balestrini R."/>
            <person name="Da Silva C."/>
            <person name="Montanini B."/>
            <person name="Hainaut M."/>
            <person name="Levati E."/>
            <person name="Barry K.W."/>
            <person name="Belfiori B."/>
            <person name="Cichocki N."/>
            <person name="Clum A."/>
            <person name="Dockter R.B."/>
            <person name="Fauchery L."/>
            <person name="Guy J."/>
            <person name="Iotti M."/>
            <person name="Le Tacon F."/>
            <person name="Lindquist E.A."/>
            <person name="Lipzen A."/>
            <person name="Malagnac F."/>
            <person name="Mello A."/>
            <person name="Molinier V."/>
            <person name="Miyauchi S."/>
            <person name="Poulain J."/>
            <person name="Riccioni C."/>
            <person name="Rubini A."/>
            <person name="Sitrit Y."/>
            <person name="Splivallo R."/>
            <person name="Traeger S."/>
            <person name="Wang M."/>
            <person name="Zifcakova L."/>
            <person name="Wipf D."/>
            <person name="Zambonelli A."/>
            <person name="Paolocci F."/>
            <person name="Nowrousian M."/>
            <person name="Ottonello S."/>
            <person name="Baldrian P."/>
            <person name="Spatafora J.W."/>
            <person name="Henrissat B."/>
            <person name="Nagy L.G."/>
            <person name="Aury J.M."/>
            <person name="Wincker P."/>
            <person name="Grigoriev I.V."/>
            <person name="Bonfante P."/>
            <person name="Martin F.M."/>
        </authorList>
    </citation>
    <scope>NUCLEOTIDE SEQUENCE [LARGE SCALE GENOMIC DNA]</scope>
    <source>
        <strain evidence="1 2">RN42</strain>
    </source>
</reference>
<gene>
    <name evidence="1" type="ORF">BJ508DRAFT_309599</name>
</gene>
<evidence type="ECO:0000313" key="1">
    <source>
        <dbReference type="EMBL" id="RPA78114.1"/>
    </source>
</evidence>
<proteinExistence type="predicted"/>
<protein>
    <submittedName>
        <fullName evidence="1">Uncharacterized protein</fullName>
    </submittedName>
</protein>
<dbReference type="EMBL" id="ML119716">
    <property type="protein sequence ID" value="RPA78114.1"/>
    <property type="molecule type" value="Genomic_DNA"/>
</dbReference>